<comment type="similarity">
    <text evidence="7 8">Belongs to the formate--tetrahydrofolate ligase family.</text>
</comment>
<sequence>MAFKTDIQIAREAKKKPIQEIGAKLGISSDDLLPYGHDKAKVSQSFINSVQDREDGKLILVTAINPTPAGEGKTTTTVGLGDGLNRIGKNAVVCIREASLGPNFGMKGGAAGGGYSQIVPMEEMNLHFTGDFHAITSAHNLLSAMIDNHIYWGNELDIDTRRVVWRRALDMNDRALRQITASLGGVSNGFPREAGFDITVASEVMAILCLAKDLDDLQERLGQMIVAYRRDRTPVFCRDIKADGAMTVLLKDAMQPNIVQTLENNPAFVHGGPFANIAHGCNSVIATTTALKLADYVVTEAGFGADLGAEKFLNIKCRKAGIAPSAVVLVATVRAMKMNGGVAKADLGREDVAAVNSGCANLGRHIENLKSFGVPVVVAINHFVTDTDAEVQAVKDYVATQGSEAVLSRHWELGSEGSADLATKVVDIIEKGEANFAPIYPDEMSLSDKINTIATKIYRADAAVMDNKILKQLADWEEQGYGNLPVCMAKTQYSFTTDPEMRGAPTGFTIPVREVRLSAGAGFVVAICGEIMTMPGLPRVPSAENIRLNADGDVEGLF</sequence>
<dbReference type="InterPro" id="IPR000559">
    <property type="entry name" value="Formate_THF_ligase"/>
</dbReference>
<dbReference type="Gene3D" id="3.10.410.10">
    <property type="entry name" value="Formyltetrahydrofolate synthetase, domain 3"/>
    <property type="match status" value="1"/>
</dbReference>
<evidence type="ECO:0000256" key="5">
    <source>
        <dbReference type="ARBA" id="ARBA00022840"/>
    </source>
</evidence>
<dbReference type="NCBIfam" id="NF010030">
    <property type="entry name" value="PRK13505.1"/>
    <property type="match status" value="1"/>
</dbReference>
<evidence type="ECO:0000256" key="7">
    <source>
        <dbReference type="ARBA" id="ARBA00061363"/>
    </source>
</evidence>
<gene>
    <name evidence="8" type="primary">fhs</name>
    <name evidence="9" type="ORF">C8N30_0624</name>
</gene>
<dbReference type="EC" id="6.3.4.3" evidence="8"/>
<comment type="pathway">
    <text evidence="1 8">One-carbon metabolism; tetrahydrofolate interconversion.</text>
</comment>
<dbReference type="InterPro" id="IPR027417">
    <property type="entry name" value="P-loop_NTPase"/>
</dbReference>
<feature type="binding site" evidence="8">
    <location>
        <begin position="67"/>
        <end position="74"/>
    </location>
    <ligand>
        <name>ATP</name>
        <dbReference type="ChEBI" id="CHEBI:30616"/>
    </ligand>
</feature>
<keyword evidence="5 8" id="KW-0067">ATP-binding</keyword>
<evidence type="ECO:0000313" key="9">
    <source>
        <dbReference type="EMBL" id="RKE96073.1"/>
    </source>
</evidence>
<dbReference type="Gene3D" id="3.30.1510.10">
    <property type="entry name" value="Domain 2, N(10)-formyltetrahydrofolate synthetase"/>
    <property type="match status" value="1"/>
</dbReference>
<dbReference type="RefSeq" id="WP_025063024.1">
    <property type="nucleotide sequence ID" value="NZ_RAQK01000001.1"/>
</dbReference>
<dbReference type="Pfam" id="PF01268">
    <property type="entry name" value="FTHFS"/>
    <property type="match status" value="1"/>
</dbReference>
<keyword evidence="4 8" id="KW-0547">Nucleotide-binding</keyword>
<dbReference type="FunFam" id="3.30.1510.10:FF:000001">
    <property type="entry name" value="Formate--tetrahydrofolate ligase"/>
    <property type="match status" value="1"/>
</dbReference>
<proteinExistence type="inferred from homology"/>
<evidence type="ECO:0000256" key="2">
    <source>
        <dbReference type="ARBA" id="ARBA00022563"/>
    </source>
</evidence>
<evidence type="ECO:0000256" key="1">
    <source>
        <dbReference type="ARBA" id="ARBA00004777"/>
    </source>
</evidence>
<dbReference type="Gene3D" id="3.40.50.300">
    <property type="entry name" value="P-loop containing nucleotide triphosphate hydrolases"/>
    <property type="match status" value="1"/>
</dbReference>
<organism evidence="9 10">
    <name type="scientific">Sulfitobacter guttiformis</name>
    <dbReference type="NCBI Taxonomy" id="74349"/>
    <lineage>
        <taxon>Bacteria</taxon>
        <taxon>Pseudomonadati</taxon>
        <taxon>Pseudomonadota</taxon>
        <taxon>Alphaproteobacteria</taxon>
        <taxon>Rhodobacterales</taxon>
        <taxon>Roseobacteraceae</taxon>
        <taxon>Sulfitobacter</taxon>
    </lineage>
</organism>
<accession>A0A420DPG9</accession>
<evidence type="ECO:0000313" key="10">
    <source>
        <dbReference type="Proteomes" id="UP000284407"/>
    </source>
</evidence>
<keyword evidence="2 8" id="KW-0554">One-carbon metabolism</keyword>
<comment type="caution">
    <text evidence="9">The sequence shown here is derived from an EMBL/GenBank/DDBJ whole genome shotgun (WGS) entry which is preliminary data.</text>
</comment>
<dbReference type="GO" id="GO:0004329">
    <property type="term" value="F:formate-tetrahydrofolate ligase activity"/>
    <property type="evidence" value="ECO:0007669"/>
    <property type="project" value="UniProtKB-UniRule"/>
</dbReference>
<keyword evidence="3 8" id="KW-0436">Ligase</keyword>
<evidence type="ECO:0000256" key="8">
    <source>
        <dbReference type="HAMAP-Rule" id="MF_01543"/>
    </source>
</evidence>
<name>A0A420DPG9_9RHOB</name>
<reference evidence="9 10" key="1">
    <citation type="submission" date="2018-09" db="EMBL/GenBank/DDBJ databases">
        <title>Genomic Encyclopedia of Archaeal and Bacterial Type Strains, Phase II (KMG-II): from individual species to whole genera.</title>
        <authorList>
            <person name="Goeker M."/>
        </authorList>
    </citation>
    <scope>NUCLEOTIDE SEQUENCE [LARGE SCALE GENOMIC DNA]</scope>
    <source>
        <strain evidence="9 10">DSM 11458</strain>
    </source>
</reference>
<dbReference type="EMBL" id="RAQK01000001">
    <property type="protein sequence ID" value="RKE96073.1"/>
    <property type="molecule type" value="Genomic_DNA"/>
</dbReference>
<comment type="catalytic activity">
    <reaction evidence="6 8">
        <text>(6S)-5,6,7,8-tetrahydrofolate + formate + ATP = (6R)-10-formyltetrahydrofolate + ADP + phosphate</text>
        <dbReference type="Rhea" id="RHEA:20221"/>
        <dbReference type="ChEBI" id="CHEBI:15740"/>
        <dbReference type="ChEBI" id="CHEBI:30616"/>
        <dbReference type="ChEBI" id="CHEBI:43474"/>
        <dbReference type="ChEBI" id="CHEBI:57453"/>
        <dbReference type="ChEBI" id="CHEBI:195366"/>
        <dbReference type="ChEBI" id="CHEBI:456216"/>
        <dbReference type="EC" id="6.3.4.3"/>
    </reaction>
</comment>
<dbReference type="UniPathway" id="UPA00193"/>
<dbReference type="PROSITE" id="PS00722">
    <property type="entry name" value="FTHFS_2"/>
    <property type="match status" value="1"/>
</dbReference>
<dbReference type="GO" id="GO:0005524">
    <property type="term" value="F:ATP binding"/>
    <property type="evidence" value="ECO:0007669"/>
    <property type="project" value="UniProtKB-UniRule"/>
</dbReference>
<dbReference type="HAMAP" id="MF_01543">
    <property type="entry name" value="FTHFS"/>
    <property type="match status" value="1"/>
</dbReference>
<evidence type="ECO:0000256" key="4">
    <source>
        <dbReference type="ARBA" id="ARBA00022741"/>
    </source>
</evidence>
<dbReference type="SUPFAM" id="SSF52540">
    <property type="entry name" value="P-loop containing nucleoside triphosphate hydrolases"/>
    <property type="match status" value="1"/>
</dbReference>
<protein>
    <recommendedName>
        <fullName evidence="8">Formate--tetrahydrofolate ligase</fullName>
        <ecNumber evidence="8">6.3.4.3</ecNumber>
    </recommendedName>
    <alternativeName>
        <fullName evidence="8">Formyltetrahydrofolate synthetase</fullName>
        <shortName evidence="8">FHS</shortName>
        <shortName evidence="8">FTHFS</shortName>
    </alternativeName>
</protein>
<dbReference type="InterPro" id="IPR020628">
    <property type="entry name" value="Formate_THF_ligase_CS"/>
</dbReference>
<dbReference type="PROSITE" id="PS00721">
    <property type="entry name" value="FTHFS_1"/>
    <property type="match status" value="1"/>
</dbReference>
<keyword evidence="10" id="KW-1185">Reference proteome</keyword>
<dbReference type="STRING" id="1443111.Z949_2601"/>
<dbReference type="OrthoDB" id="9761733at2"/>
<dbReference type="CDD" id="cd00477">
    <property type="entry name" value="FTHFS"/>
    <property type="match status" value="1"/>
</dbReference>
<evidence type="ECO:0000256" key="6">
    <source>
        <dbReference type="ARBA" id="ARBA00049033"/>
    </source>
</evidence>
<dbReference type="AlphaFoldDB" id="A0A420DPG9"/>
<dbReference type="GO" id="GO:0035999">
    <property type="term" value="P:tetrahydrofolate interconversion"/>
    <property type="evidence" value="ECO:0007669"/>
    <property type="project" value="UniProtKB-UniRule"/>
</dbReference>
<evidence type="ECO:0000256" key="3">
    <source>
        <dbReference type="ARBA" id="ARBA00022598"/>
    </source>
</evidence>
<dbReference type="FunFam" id="3.10.410.10:FF:000001">
    <property type="entry name" value="Putative formate--tetrahydrofolate ligase"/>
    <property type="match status" value="1"/>
</dbReference>
<dbReference type="Proteomes" id="UP000284407">
    <property type="component" value="Unassembled WGS sequence"/>
</dbReference>